<dbReference type="EMBL" id="VUJU01000526">
    <property type="protein sequence ID" value="KAF0769831.1"/>
    <property type="molecule type" value="Genomic_DNA"/>
</dbReference>
<evidence type="ECO:0000256" key="5">
    <source>
        <dbReference type="ARBA" id="ARBA00022832"/>
    </source>
</evidence>
<comment type="similarity">
    <text evidence="10">Belongs to the ELO family.</text>
</comment>
<keyword evidence="9 10" id="KW-0275">Fatty acid biosynthesis</keyword>
<comment type="caution">
    <text evidence="11">The sequence shown here is derived from an EMBL/GenBank/DDBJ whole genome shotgun (WGS) entry which is preliminary data.</text>
</comment>
<dbReference type="PROSITE" id="PS01188">
    <property type="entry name" value="ELO"/>
    <property type="match status" value="1"/>
</dbReference>
<feature type="transmembrane region" description="Helical" evidence="10">
    <location>
        <begin position="75"/>
        <end position="96"/>
    </location>
</feature>
<dbReference type="GO" id="GO:0030148">
    <property type="term" value="P:sphingolipid biosynthetic process"/>
    <property type="evidence" value="ECO:0007669"/>
    <property type="project" value="TreeGrafter"/>
</dbReference>
<dbReference type="EC" id="2.3.1.199" evidence="10"/>
<feature type="transmembrane region" description="Helical" evidence="10">
    <location>
        <begin position="220"/>
        <end position="240"/>
    </location>
</feature>
<dbReference type="PANTHER" id="PTHR11157:SF103">
    <property type="entry name" value="ELONGATION OF VERY LONG CHAIN FATTY ACIDS PROTEIN"/>
    <property type="match status" value="1"/>
</dbReference>
<proteinExistence type="inferred from homology"/>
<feature type="transmembrane region" description="Helical" evidence="10">
    <location>
        <begin position="285"/>
        <end position="305"/>
    </location>
</feature>
<dbReference type="AlphaFoldDB" id="A0A6G0ZFR2"/>
<dbReference type="PANTHER" id="PTHR11157">
    <property type="entry name" value="FATTY ACID ACYL TRANSFERASE-RELATED"/>
    <property type="match status" value="1"/>
</dbReference>
<dbReference type="Proteomes" id="UP000478052">
    <property type="component" value="Unassembled WGS sequence"/>
</dbReference>
<evidence type="ECO:0000313" key="12">
    <source>
        <dbReference type="Proteomes" id="UP000478052"/>
    </source>
</evidence>
<feature type="transmembrane region" description="Helical" evidence="10">
    <location>
        <begin position="198"/>
        <end position="214"/>
    </location>
</feature>
<dbReference type="GO" id="GO:0034625">
    <property type="term" value="P:fatty acid elongation, monounsaturated fatty acid"/>
    <property type="evidence" value="ECO:0007669"/>
    <property type="project" value="TreeGrafter"/>
</dbReference>
<feature type="transmembrane region" description="Helical" evidence="10">
    <location>
        <begin position="116"/>
        <end position="135"/>
    </location>
</feature>
<evidence type="ECO:0000256" key="6">
    <source>
        <dbReference type="ARBA" id="ARBA00022989"/>
    </source>
</evidence>
<evidence type="ECO:0000256" key="9">
    <source>
        <dbReference type="ARBA" id="ARBA00023160"/>
    </source>
</evidence>
<dbReference type="Pfam" id="PF01151">
    <property type="entry name" value="ELO"/>
    <property type="match status" value="1"/>
</dbReference>
<organism evidence="11 12">
    <name type="scientific">Aphis craccivora</name>
    <name type="common">Cowpea aphid</name>
    <dbReference type="NCBI Taxonomy" id="307492"/>
    <lineage>
        <taxon>Eukaryota</taxon>
        <taxon>Metazoa</taxon>
        <taxon>Ecdysozoa</taxon>
        <taxon>Arthropoda</taxon>
        <taxon>Hexapoda</taxon>
        <taxon>Insecta</taxon>
        <taxon>Pterygota</taxon>
        <taxon>Neoptera</taxon>
        <taxon>Paraneoptera</taxon>
        <taxon>Hemiptera</taxon>
        <taxon>Sternorrhyncha</taxon>
        <taxon>Aphidomorpha</taxon>
        <taxon>Aphidoidea</taxon>
        <taxon>Aphididae</taxon>
        <taxon>Aphidini</taxon>
        <taxon>Aphis</taxon>
        <taxon>Aphis</taxon>
    </lineage>
</organism>
<keyword evidence="8 10" id="KW-0472">Membrane</keyword>
<feature type="transmembrane region" description="Helical" evidence="10">
    <location>
        <begin position="168"/>
        <end position="186"/>
    </location>
</feature>
<evidence type="ECO:0000256" key="3">
    <source>
        <dbReference type="ARBA" id="ARBA00022679"/>
    </source>
</evidence>
<keyword evidence="4 10" id="KW-0812">Transmembrane</keyword>
<feature type="transmembrane region" description="Helical" evidence="10">
    <location>
        <begin position="261"/>
        <end position="279"/>
    </location>
</feature>
<keyword evidence="5 10" id="KW-0276">Fatty acid metabolism</keyword>
<evidence type="ECO:0000256" key="4">
    <source>
        <dbReference type="ARBA" id="ARBA00022692"/>
    </source>
</evidence>
<keyword evidence="3 10" id="KW-0808">Transferase</keyword>
<feature type="transmembrane region" description="Helical" evidence="10">
    <location>
        <begin position="317"/>
        <end position="336"/>
    </location>
</feature>
<dbReference type="GO" id="GO:0009922">
    <property type="term" value="F:fatty acid elongase activity"/>
    <property type="evidence" value="ECO:0007669"/>
    <property type="project" value="UniProtKB-EC"/>
</dbReference>
<dbReference type="GO" id="GO:0005789">
    <property type="term" value="C:endoplasmic reticulum membrane"/>
    <property type="evidence" value="ECO:0007669"/>
    <property type="project" value="TreeGrafter"/>
</dbReference>
<name>A0A6G0ZFR2_APHCR</name>
<reference evidence="11 12" key="1">
    <citation type="submission" date="2019-08" db="EMBL/GenBank/DDBJ databases">
        <title>Whole genome of Aphis craccivora.</title>
        <authorList>
            <person name="Voronova N.V."/>
            <person name="Shulinski R.S."/>
            <person name="Bandarenka Y.V."/>
            <person name="Zhorov D.G."/>
            <person name="Warner D."/>
        </authorList>
    </citation>
    <scope>NUCLEOTIDE SEQUENCE [LARGE SCALE GENOMIC DNA]</scope>
    <source>
        <strain evidence="11">180601</strain>
        <tissue evidence="11">Whole Body</tissue>
    </source>
</reference>
<dbReference type="GO" id="GO:0019367">
    <property type="term" value="P:fatty acid elongation, saturated fatty acid"/>
    <property type="evidence" value="ECO:0007669"/>
    <property type="project" value="TreeGrafter"/>
</dbReference>
<feature type="transmembrane region" description="Helical" evidence="10">
    <location>
        <begin position="381"/>
        <end position="398"/>
    </location>
</feature>
<dbReference type="InterPro" id="IPR002076">
    <property type="entry name" value="ELO_fam"/>
</dbReference>
<keyword evidence="12" id="KW-1185">Reference proteome</keyword>
<feature type="transmembrane region" description="Helical" evidence="10">
    <location>
        <begin position="356"/>
        <end position="374"/>
    </location>
</feature>
<keyword evidence="2 10" id="KW-0444">Lipid biosynthesis</keyword>
<evidence type="ECO:0000256" key="7">
    <source>
        <dbReference type="ARBA" id="ARBA00023098"/>
    </source>
</evidence>
<dbReference type="GO" id="GO:0042761">
    <property type="term" value="P:very long-chain fatty acid biosynthetic process"/>
    <property type="evidence" value="ECO:0007669"/>
    <property type="project" value="TreeGrafter"/>
</dbReference>
<gene>
    <name evidence="11" type="ORF">FWK35_00006344</name>
</gene>
<protein>
    <recommendedName>
        <fullName evidence="10">Elongation of very long chain fatty acids protein</fullName>
        <ecNumber evidence="10">2.3.1.199</ecNumber>
    </recommendedName>
    <alternativeName>
        <fullName evidence="10">Very-long-chain 3-oxoacyl-CoA synthase</fullName>
    </alternativeName>
</protein>
<evidence type="ECO:0000313" key="11">
    <source>
        <dbReference type="EMBL" id="KAF0769831.1"/>
    </source>
</evidence>
<evidence type="ECO:0000256" key="2">
    <source>
        <dbReference type="ARBA" id="ARBA00022516"/>
    </source>
</evidence>
<comment type="caution">
    <text evidence="10">Lacks conserved residue(s) required for the propagation of feature annotation.</text>
</comment>
<keyword evidence="7 10" id="KW-0443">Lipid metabolism</keyword>
<accession>A0A6G0ZFR2</accession>
<evidence type="ECO:0000256" key="1">
    <source>
        <dbReference type="ARBA" id="ARBA00004141"/>
    </source>
</evidence>
<comment type="subcellular location">
    <subcellularLocation>
        <location evidence="1">Membrane</location>
        <topology evidence="1">Multi-pass membrane protein</topology>
    </subcellularLocation>
</comment>
<dbReference type="OrthoDB" id="434092at2759"/>
<evidence type="ECO:0000256" key="10">
    <source>
        <dbReference type="RuleBase" id="RU361115"/>
    </source>
</evidence>
<keyword evidence="6 10" id="KW-1133">Transmembrane helix</keyword>
<sequence length="433" mass="51517">MNGCRLENSIIRSSLRVQHIRFMLYSSPPAKLENESDTMANLTQTKLNHFMSETQDQLLKLFEKELVFDEVVDSWPFMSTPWPVLSILSVYLLFVLKFGPNMMENRKPFNIKYIMLLYNAIQTLYNGWLVTWFFITPGAVDYHMNHLCHPLPRNLNQFLIHELNKGSWYFFLSKVMDLLDTVFFVLRKKQSQVSFLHVYHHVNMVITCWAYLRFIKGEQLIFGGLINSFIHTVMYSYYFLSALGPHMQKYLWWKKYLTRMQIIQFLSIMAYNAGLYTFNCNFPRLFMLYVIADVSLFLYLFLMFYKRTYEQNREQAAYGAWLNSSVHIAMYGYYFLAALGPYMQKYLWWKVYVTRLQIAQLFIAVGYIAYLYKYDCTMPKALAFTVIIDILAFIYLFMDFYKSAYKEDKINIVSIANKNNKDEIDTVDKIKSS</sequence>
<dbReference type="InterPro" id="IPR030457">
    <property type="entry name" value="ELO_CS"/>
</dbReference>
<evidence type="ECO:0000256" key="8">
    <source>
        <dbReference type="ARBA" id="ARBA00023136"/>
    </source>
</evidence>
<comment type="catalytic activity">
    <reaction evidence="10">
        <text>a very-long-chain acyl-CoA + malonyl-CoA + H(+) = a very-long-chain 3-oxoacyl-CoA + CO2 + CoA</text>
        <dbReference type="Rhea" id="RHEA:32727"/>
        <dbReference type="ChEBI" id="CHEBI:15378"/>
        <dbReference type="ChEBI" id="CHEBI:16526"/>
        <dbReference type="ChEBI" id="CHEBI:57287"/>
        <dbReference type="ChEBI" id="CHEBI:57384"/>
        <dbReference type="ChEBI" id="CHEBI:90725"/>
        <dbReference type="ChEBI" id="CHEBI:90736"/>
        <dbReference type="EC" id="2.3.1.199"/>
    </reaction>
</comment>
<dbReference type="GO" id="GO:0034626">
    <property type="term" value="P:fatty acid elongation, polyunsaturated fatty acid"/>
    <property type="evidence" value="ECO:0007669"/>
    <property type="project" value="TreeGrafter"/>
</dbReference>